<protein>
    <submittedName>
        <fullName evidence="1">Uncharacterized protein</fullName>
    </submittedName>
</protein>
<sequence length="63" mass="7236">MDHHGHEHDGHDVSPQLGVYHQRCHWRYPLGYGSISCLGFVAENTNLCKLYDSFRVTYPAGDF</sequence>
<evidence type="ECO:0000313" key="2">
    <source>
        <dbReference type="Proteomes" id="UP001234178"/>
    </source>
</evidence>
<keyword evidence="2" id="KW-1185">Reference proteome</keyword>
<comment type="caution">
    <text evidence="1">The sequence shown here is derived from an EMBL/GenBank/DDBJ whole genome shotgun (WGS) entry which is preliminary data.</text>
</comment>
<accession>A0ABQ9ZKQ4</accession>
<dbReference type="EMBL" id="JAOYFB010000004">
    <property type="protein sequence ID" value="KAK4013507.1"/>
    <property type="molecule type" value="Genomic_DNA"/>
</dbReference>
<dbReference type="Proteomes" id="UP001234178">
    <property type="component" value="Unassembled WGS sequence"/>
</dbReference>
<proteinExistence type="predicted"/>
<evidence type="ECO:0000313" key="1">
    <source>
        <dbReference type="EMBL" id="KAK4013507.1"/>
    </source>
</evidence>
<organism evidence="1 2">
    <name type="scientific">Daphnia magna</name>
    <dbReference type="NCBI Taxonomy" id="35525"/>
    <lineage>
        <taxon>Eukaryota</taxon>
        <taxon>Metazoa</taxon>
        <taxon>Ecdysozoa</taxon>
        <taxon>Arthropoda</taxon>
        <taxon>Crustacea</taxon>
        <taxon>Branchiopoda</taxon>
        <taxon>Diplostraca</taxon>
        <taxon>Cladocera</taxon>
        <taxon>Anomopoda</taxon>
        <taxon>Daphniidae</taxon>
        <taxon>Daphnia</taxon>
    </lineage>
</organism>
<name>A0ABQ9ZKQ4_9CRUS</name>
<gene>
    <name evidence="1" type="ORF">OUZ56_026061</name>
</gene>
<reference evidence="1 2" key="1">
    <citation type="journal article" date="2023" name="Nucleic Acids Res.">
        <title>The hologenome of Daphnia magna reveals possible DNA methylation and microbiome-mediated evolution of the host genome.</title>
        <authorList>
            <person name="Chaturvedi A."/>
            <person name="Li X."/>
            <person name="Dhandapani V."/>
            <person name="Marshall H."/>
            <person name="Kissane S."/>
            <person name="Cuenca-Cambronero M."/>
            <person name="Asole G."/>
            <person name="Calvet F."/>
            <person name="Ruiz-Romero M."/>
            <person name="Marangio P."/>
            <person name="Guigo R."/>
            <person name="Rago D."/>
            <person name="Mirbahai L."/>
            <person name="Eastwood N."/>
            <person name="Colbourne J.K."/>
            <person name="Zhou J."/>
            <person name="Mallon E."/>
            <person name="Orsini L."/>
        </authorList>
    </citation>
    <scope>NUCLEOTIDE SEQUENCE [LARGE SCALE GENOMIC DNA]</scope>
    <source>
        <strain evidence="1">LRV0_1</strain>
    </source>
</reference>